<feature type="transmembrane region" description="Helical" evidence="6">
    <location>
        <begin position="193"/>
        <end position="215"/>
    </location>
</feature>
<accession>T1KM81</accession>
<evidence type="ECO:0000256" key="2">
    <source>
        <dbReference type="ARBA" id="ARBA00022448"/>
    </source>
</evidence>
<dbReference type="Gene3D" id="1.20.1250.20">
    <property type="entry name" value="MFS general substrate transporter like domains"/>
    <property type="match status" value="2"/>
</dbReference>
<dbReference type="AlphaFoldDB" id="T1KM81"/>
<feature type="transmembrane region" description="Helical" evidence="6">
    <location>
        <begin position="101"/>
        <end position="121"/>
    </location>
</feature>
<keyword evidence="9" id="KW-1185">Reference proteome</keyword>
<feature type="transmembrane region" description="Helical" evidence="6">
    <location>
        <begin position="303"/>
        <end position="321"/>
    </location>
</feature>
<keyword evidence="3 6" id="KW-0812">Transmembrane</keyword>
<organism evidence="8 9">
    <name type="scientific">Tetranychus urticae</name>
    <name type="common">Two-spotted spider mite</name>
    <dbReference type="NCBI Taxonomy" id="32264"/>
    <lineage>
        <taxon>Eukaryota</taxon>
        <taxon>Metazoa</taxon>
        <taxon>Ecdysozoa</taxon>
        <taxon>Arthropoda</taxon>
        <taxon>Chelicerata</taxon>
        <taxon>Arachnida</taxon>
        <taxon>Acari</taxon>
        <taxon>Acariformes</taxon>
        <taxon>Trombidiformes</taxon>
        <taxon>Prostigmata</taxon>
        <taxon>Eleutherengona</taxon>
        <taxon>Raphignathae</taxon>
        <taxon>Tetranychoidea</taxon>
        <taxon>Tetranychidae</taxon>
        <taxon>Tetranychus</taxon>
    </lineage>
</organism>
<feature type="transmembrane region" description="Helical" evidence="6">
    <location>
        <begin position="163"/>
        <end position="187"/>
    </location>
</feature>
<dbReference type="EnsemblMetazoa" id="tetur15g00690.1">
    <property type="protein sequence ID" value="tetur15g00690.1"/>
    <property type="gene ID" value="tetur15g00690"/>
</dbReference>
<dbReference type="InterPro" id="IPR020846">
    <property type="entry name" value="MFS_dom"/>
</dbReference>
<keyword evidence="5 6" id="KW-0472">Membrane</keyword>
<evidence type="ECO:0000256" key="4">
    <source>
        <dbReference type="ARBA" id="ARBA00022989"/>
    </source>
</evidence>
<feature type="transmembrane region" description="Helical" evidence="6">
    <location>
        <begin position="408"/>
        <end position="427"/>
    </location>
</feature>
<reference evidence="8" key="2">
    <citation type="submission" date="2015-06" db="UniProtKB">
        <authorList>
            <consortium name="EnsemblMetazoa"/>
        </authorList>
    </citation>
    <scope>IDENTIFICATION</scope>
</reference>
<dbReference type="PANTHER" id="PTHR23506">
    <property type="entry name" value="GH10249P"/>
    <property type="match status" value="1"/>
</dbReference>
<dbReference type="GO" id="GO:0022857">
    <property type="term" value="F:transmembrane transporter activity"/>
    <property type="evidence" value="ECO:0007669"/>
    <property type="project" value="InterPro"/>
</dbReference>
<dbReference type="EMBL" id="CAEY01000239">
    <property type="status" value="NOT_ANNOTATED_CDS"/>
    <property type="molecule type" value="Genomic_DNA"/>
</dbReference>
<dbReference type="Proteomes" id="UP000015104">
    <property type="component" value="Unassembled WGS sequence"/>
</dbReference>
<keyword evidence="2" id="KW-0813">Transport</keyword>
<protein>
    <recommendedName>
        <fullName evidence="7">Major facilitator superfamily (MFS) profile domain-containing protein</fullName>
    </recommendedName>
</protein>
<evidence type="ECO:0000256" key="6">
    <source>
        <dbReference type="SAM" id="Phobius"/>
    </source>
</evidence>
<dbReference type="PANTHER" id="PTHR23506:SF26">
    <property type="entry name" value="MFS-TYPE TRANSPORTER SLC18B1"/>
    <property type="match status" value="1"/>
</dbReference>
<dbReference type="GO" id="GO:0016020">
    <property type="term" value="C:membrane"/>
    <property type="evidence" value="ECO:0007669"/>
    <property type="project" value="UniProtKB-SubCell"/>
</dbReference>
<feature type="transmembrane region" description="Helical" evidence="6">
    <location>
        <begin position="377"/>
        <end position="402"/>
    </location>
</feature>
<evidence type="ECO:0000256" key="5">
    <source>
        <dbReference type="ARBA" id="ARBA00023136"/>
    </source>
</evidence>
<dbReference type="InterPro" id="IPR036259">
    <property type="entry name" value="MFS_trans_sf"/>
</dbReference>
<dbReference type="SUPFAM" id="SSF103473">
    <property type="entry name" value="MFS general substrate transporter"/>
    <property type="match status" value="1"/>
</dbReference>
<gene>
    <name evidence="8" type="primary">107365431</name>
</gene>
<evidence type="ECO:0000313" key="8">
    <source>
        <dbReference type="EnsemblMetazoa" id="tetur15g00690.1"/>
    </source>
</evidence>
<feature type="transmembrane region" description="Helical" evidence="6">
    <location>
        <begin position="69"/>
        <end position="89"/>
    </location>
</feature>
<dbReference type="HOGENOM" id="CLU_028639_2_0_1"/>
<proteinExistence type="predicted"/>
<dbReference type="PROSITE" id="PS50850">
    <property type="entry name" value="MFS"/>
    <property type="match status" value="1"/>
</dbReference>
<comment type="subcellular location">
    <subcellularLocation>
        <location evidence="1">Membrane</location>
        <topology evidence="1">Multi-pass membrane protein</topology>
    </subcellularLocation>
</comment>
<dbReference type="OrthoDB" id="6430902at2759"/>
<dbReference type="KEGG" id="tut:107365431"/>
<feature type="transmembrane region" description="Helical" evidence="6">
    <location>
        <begin position="33"/>
        <end position="57"/>
    </location>
</feature>
<evidence type="ECO:0000256" key="1">
    <source>
        <dbReference type="ARBA" id="ARBA00004141"/>
    </source>
</evidence>
<dbReference type="InterPro" id="IPR011701">
    <property type="entry name" value="MFS"/>
</dbReference>
<dbReference type="Pfam" id="PF07690">
    <property type="entry name" value="MFS_1"/>
    <property type="match status" value="1"/>
</dbReference>
<dbReference type="STRING" id="32264.T1KM81"/>
<feature type="transmembrane region" description="Helical" evidence="6">
    <location>
        <begin position="236"/>
        <end position="259"/>
    </location>
</feature>
<name>T1KM81_TETUR</name>
<feature type="domain" description="Major facilitator superfamily (MFS) profile" evidence="7">
    <location>
        <begin position="35"/>
        <end position="431"/>
    </location>
</feature>
<evidence type="ECO:0000313" key="9">
    <source>
        <dbReference type="Proteomes" id="UP000015104"/>
    </source>
</evidence>
<dbReference type="OMA" id="WEINTAV"/>
<reference evidence="9" key="1">
    <citation type="submission" date="2011-08" db="EMBL/GenBank/DDBJ databases">
        <authorList>
            <person name="Rombauts S."/>
        </authorList>
    </citation>
    <scope>NUCLEOTIDE SEQUENCE</scope>
    <source>
        <strain evidence="9">London</strain>
    </source>
</reference>
<dbReference type="eggNOG" id="KOG3764">
    <property type="taxonomic scope" value="Eukaryota"/>
</dbReference>
<keyword evidence="4 6" id="KW-1133">Transmembrane helix</keyword>
<feature type="transmembrane region" description="Helical" evidence="6">
    <location>
        <begin position="127"/>
        <end position="151"/>
    </location>
</feature>
<feature type="transmembrane region" description="Helical" evidence="6">
    <location>
        <begin position="333"/>
        <end position="356"/>
    </location>
</feature>
<evidence type="ECO:0000259" key="7">
    <source>
        <dbReference type="PROSITE" id="PS50850"/>
    </source>
</evidence>
<sequence>MAVKVKISGQSNSDCEASKQKKVSSALTRKDEILFIFVLFYGSLAEAACYSLQAPFFPRIAEEKGASPAVYGFIFGILETTILFTSPIFGKLVAYKSCNILMQFGLACAGLSVVAFGLTIYVPSGFLFIVICFIVRIVNGIGVSANLTACYSAMAEQFPTKTAMVFGILEVAFALGSTLGPTFGGFLYELGGYSFPFMVLGLILFSAAIVNLMFAPKIGTPEVRQPVSLTEFLTDFETLVDLFGICVAFMDVGLLNVLLEPHLRAFDLAPTVLGLFFVCLGISYAMSSPIIGWFVDHGIPPKVMNLICCPVILTGALFIGPIPKINIEPQICIIIPCLVCIGFGEAGRVLCGFISVKKDAINRRGYLESMETYGMITSAYLSCTSIGLAIGPSIGGLILSVVGPRGTTSFIVGLNVFMSVLLTMSLIRHFRQKSAKKLSKITRSLY</sequence>
<dbReference type="InterPro" id="IPR050930">
    <property type="entry name" value="MFS_Vesicular_Transporter"/>
</dbReference>
<feature type="transmembrane region" description="Helical" evidence="6">
    <location>
        <begin position="271"/>
        <end position="291"/>
    </location>
</feature>
<evidence type="ECO:0000256" key="3">
    <source>
        <dbReference type="ARBA" id="ARBA00022692"/>
    </source>
</evidence>